<dbReference type="PANTHER" id="PTHR35897:SF1">
    <property type="entry name" value="METHYLTRANSFERASE AUSD"/>
    <property type="match status" value="1"/>
</dbReference>
<dbReference type="PANTHER" id="PTHR35897">
    <property type="entry name" value="METHYLTRANSFERASE AUSD"/>
    <property type="match status" value="1"/>
</dbReference>
<comment type="similarity">
    <text evidence="4">Belongs to the class I-like SAM-binding methyltransferase superfamily.</text>
</comment>
<dbReference type="InterPro" id="IPR029063">
    <property type="entry name" value="SAM-dependent_MTases_sf"/>
</dbReference>
<dbReference type="GO" id="GO:0016740">
    <property type="term" value="F:transferase activity"/>
    <property type="evidence" value="ECO:0007669"/>
    <property type="project" value="UniProtKB-KW"/>
</dbReference>
<evidence type="ECO:0000256" key="2">
    <source>
        <dbReference type="ARBA" id="ARBA00022679"/>
    </source>
</evidence>
<evidence type="ECO:0000256" key="4">
    <source>
        <dbReference type="ARBA" id="ARBA00038314"/>
    </source>
</evidence>
<comment type="pathway">
    <text evidence="1">Secondary metabolite biosynthesis.</text>
</comment>
<comment type="caution">
    <text evidence="5">The sequence shown here is derived from an EMBL/GenBank/DDBJ whole genome shotgun (WGS) entry which is preliminary data.</text>
</comment>
<proteinExistence type="inferred from homology"/>
<dbReference type="Gene3D" id="3.40.50.150">
    <property type="entry name" value="Vaccinia Virus protein VP39"/>
    <property type="match status" value="1"/>
</dbReference>
<organism evidence="5 6">
    <name type="scientific">Clathrus columnatus</name>
    <dbReference type="NCBI Taxonomy" id="1419009"/>
    <lineage>
        <taxon>Eukaryota</taxon>
        <taxon>Fungi</taxon>
        <taxon>Dikarya</taxon>
        <taxon>Basidiomycota</taxon>
        <taxon>Agaricomycotina</taxon>
        <taxon>Agaricomycetes</taxon>
        <taxon>Phallomycetidae</taxon>
        <taxon>Phallales</taxon>
        <taxon>Clathraceae</taxon>
        <taxon>Clathrus</taxon>
    </lineage>
</organism>
<dbReference type="SUPFAM" id="SSF53335">
    <property type="entry name" value="S-adenosyl-L-methionine-dependent methyltransferases"/>
    <property type="match status" value="1"/>
</dbReference>
<reference evidence="5" key="1">
    <citation type="submission" date="2021-10" db="EMBL/GenBank/DDBJ databases">
        <title>De novo Genome Assembly of Clathrus columnatus (Basidiomycota, Fungi) Using Illumina and Nanopore Sequence Data.</title>
        <authorList>
            <person name="Ogiso-Tanaka E."/>
            <person name="Itagaki H."/>
            <person name="Hosoya T."/>
            <person name="Hosaka K."/>
        </authorList>
    </citation>
    <scope>NUCLEOTIDE SEQUENCE</scope>
    <source>
        <strain evidence="5">MO-923</strain>
    </source>
</reference>
<dbReference type="Proteomes" id="UP001050691">
    <property type="component" value="Unassembled WGS sequence"/>
</dbReference>
<name>A0AAV5AKW1_9AGAM</name>
<evidence type="ECO:0000256" key="3">
    <source>
        <dbReference type="ARBA" id="ARBA00022691"/>
    </source>
</evidence>
<keyword evidence="2" id="KW-0808">Transferase</keyword>
<evidence type="ECO:0008006" key="7">
    <source>
        <dbReference type="Google" id="ProtNLM"/>
    </source>
</evidence>
<keyword evidence="3" id="KW-0949">S-adenosyl-L-methionine</keyword>
<protein>
    <recommendedName>
        <fullName evidence="7">Methyltransferase domain-containing protein</fullName>
    </recommendedName>
</protein>
<evidence type="ECO:0000313" key="6">
    <source>
        <dbReference type="Proteomes" id="UP001050691"/>
    </source>
</evidence>
<sequence>MSQNPAYSGILADAKASPEFKSIFLDLGCCSEYFLSILISCTGDIQPPHLVGSDVRKLALDGYPPSNIIGCDLRSTYIDLGHELYQDSSETCRIRFITGDMFDIPLNTVEVEYREVSEITTLVQLIGRVKYLYVGAVFHLFDENTQLAIAQRLARLVSREEGVVIFGRHQGSEIPTLLHDHLGRKRFGHNPESWRKMWQDAFTQTDGEAYIRSHVIVNAELSSSHTLHGIPIAHRQLTWSVHLGW</sequence>
<evidence type="ECO:0000256" key="1">
    <source>
        <dbReference type="ARBA" id="ARBA00005179"/>
    </source>
</evidence>
<evidence type="ECO:0000313" key="5">
    <source>
        <dbReference type="EMBL" id="GJJ14392.1"/>
    </source>
</evidence>
<keyword evidence="6" id="KW-1185">Reference proteome</keyword>
<dbReference type="InterPro" id="IPR051654">
    <property type="entry name" value="Meroterpenoid_MTases"/>
</dbReference>
<accession>A0AAV5AKW1</accession>
<gene>
    <name evidence="5" type="ORF">Clacol_008656</name>
</gene>
<dbReference type="AlphaFoldDB" id="A0AAV5AKW1"/>
<dbReference type="EMBL" id="BPWL01000009">
    <property type="protein sequence ID" value="GJJ14392.1"/>
    <property type="molecule type" value="Genomic_DNA"/>
</dbReference>